<evidence type="ECO:0000256" key="9">
    <source>
        <dbReference type="ARBA" id="ARBA00023235"/>
    </source>
</evidence>
<dbReference type="GO" id="GO:0000162">
    <property type="term" value="P:L-tryptophan biosynthetic process"/>
    <property type="evidence" value="ECO:0007669"/>
    <property type="project" value="UniProtKB-UniRule"/>
</dbReference>
<keyword evidence="8 10" id="KW-0057">Aromatic amino acid biosynthesis</keyword>
<evidence type="ECO:0000256" key="1">
    <source>
        <dbReference type="ARBA" id="ARBA00001164"/>
    </source>
</evidence>
<dbReference type="HAMAP" id="MF_00135">
    <property type="entry name" value="PRAI"/>
    <property type="match status" value="1"/>
</dbReference>
<sequence length="238" mass="25326">MRCRVKVCGITSVMDAAMVSAAGADAIGLVFYPKSKRNLSITQAAAICAAMPPFVTTVGLFLDAKADVVRDVLAAVPLDILQFHGSETPEYCRQFSRPYLKAVGMKGLAESGGFVAYAARFPDAQGFLVDSHAPGAAGGTGETFDWTQVPQDYPKPIILAGGLTAENVAEAIRVSRVYAVDVSSGVESAPGVKDVVKVRAFMAGVARQQATDSILVMAERSTADSEGRRWTRDELYER</sequence>
<organism evidence="13 14">
    <name type="scientific">Thiothrix caldifontis</name>
    <dbReference type="NCBI Taxonomy" id="525918"/>
    <lineage>
        <taxon>Bacteria</taxon>
        <taxon>Pseudomonadati</taxon>
        <taxon>Pseudomonadota</taxon>
        <taxon>Gammaproteobacteria</taxon>
        <taxon>Thiotrichales</taxon>
        <taxon>Thiotrichaceae</taxon>
        <taxon>Thiothrix</taxon>
    </lineage>
</organism>
<comment type="catalytic activity">
    <reaction evidence="1 10">
        <text>N-(5-phospho-beta-D-ribosyl)anthranilate = 1-(2-carboxyphenylamino)-1-deoxy-D-ribulose 5-phosphate</text>
        <dbReference type="Rhea" id="RHEA:21540"/>
        <dbReference type="ChEBI" id="CHEBI:18277"/>
        <dbReference type="ChEBI" id="CHEBI:58613"/>
        <dbReference type="EC" id="5.3.1.24"/>
    </reaction>
</comment>
<comment type="similarity">
    <text evidence="3 10">Belongs to the TrpF family.</text>
</comment>
<dbReference type="PANTHER" id="PTHR42894:SF1">
    <property type="entry name" value="N-(5'-PHOSPHORIBOSYL)ANTHRANILATE ISOMERASE"/>
    <property type="match status" value="1"/>
</dbReference>
<protein>
    <recommendedName>
        <fullName evidence="5 10">N-(5'-phosphoribosyl)anthranilate isomerase</fullName>
        <shortName evidence="10">PRAI</shortName>
        <ecNumber evidence="4 10">5.3.1.24</ecNumber>
    </recommendedName>
</protein>
<dbReference type="EC" id="5.3.1.24" evidence="4 10"/>
<dbReference type="UniPathway" id="UPA00035">
    <property type="reaction ID" value="UER00042"/>
</dbReference>
<comment type="pathway">
    <text evidence="2 10">Amino-acid biosynthesis; L-tryptophan biosynthesis; L-tryptophan from chorismate: step 3/5.</text>
</comment>
<evidence type="ECO:0000256" key="3">
    <source>
        <dbReference type="ARBA" id="ARBA00007571"/>
    </source>
</evidence>
<evidence type="ECO:0000256" key="2">
    <source>
        <dbReference type="ARBA" id="ARBA00004664"/>
    </source>
</evidence>
<evidence type="ECO:0000256" key="10">
    <source>
        <dbReference type="HAMAP-Rule" id="MF_00135"/>
    </source>
</evidence>
<keyword evidence="14" id="KW-1185">Reference proteome</keyword>
<feature type="domain" description="N-(5'phosphoribosyl) anthranilate isomerase (PRAI)" evidence="12">
    <location>
        <begin position="5"/>
        <end position="202"/>
    </location>
</feature>
<evidence type="ECO:0000313" key="13">
    <source>
        <dbReference type="EMBL" id="SEB09299.1"/>
    </source>
</evidence>
<feature type="signal peptide" evidence="11">
    <location>
        <begin position="1"/>
        <end position="21"/>
    </location>
</feature>
<gene>
    <name evidence="10" type="primary">trpF</name>
    <name evidence="13" type="ORF">SAMN05660964_03511</name>
</gene>
<dbReference type="STRING" id="525918.SAMN05660964_03511"/>
<dbReference type="RefSeq" id="WP_093070735.1">
    <property type="nucleotide sequence ID" value="NZ_FNQP01000034.1"/>
</dbReference>
<dbReference type="GO" id="GO:0004640">
    <property type="term" value="F:phosphoribosylanthranilate isomerase activity"/>
    <property type="evidence" value="ECO:0007669"/>
    <property type="project" value="UniProtKB-UniRule"/>
</dbReference>
<dbReference type="OrthoDB" id="9796196at2"/>
<dbReference type="Proteomes" id="UP000199397">
    <property type="component" value="Unassembled WGS sequence"/>
</dbReference>
<dbReference type="PANTHER" id="PTHR42894">
    <property type="entry name" value="N-(5'-PHOSPHORIBOSYL)ANTHRANILATE ISOMERASE"/>
    <property type="match status" value="1"/>
</dbReference>
<proteinExistence type="inferred from homology"/>
<dbReference type="InterPro" id="IPR011060">
    <property type="entry name" value="RibuloseP-bd_barrel"/>
</dbReference>
<evidence type="ECO:0000256" key="4">
    <source>
        <dbReference type="ARBA" id="ARBA00012572"/>
    </source>
</evidence>
<dbReference type="AlphaFoldDB" id="A0A1H4GI54"/>
<dbReference type="FunFam" id="3.20.20.70:FF:000075">
    <property type="entry name" value="Tryptophan biosynthesis protein TRP1"/>
    <property type="match status" value="1"/>
</dbReference>
<dbReference type="NCBIfam" id="NF002298">
    <property type="entry name" value="PRK01222.1-4"/>
    <property type="match status" value="1"/>
</dbReference>
<dbReference type="InterPro" id="IPR013785">
    <property type="entry name" value="Aldolase_TIM"/>
</dbReference>
<keyword evidence="9 10" id="KW-0413">Isomerase</keyword>
<dbReference type="CDD" id="cd00405">
    <property type="entry name" value="PRAI"/>
    <property type="match status" value="1"/>
</dbReference>
<dbReference type="InterPro" id="IPR044643">
    <property type="entry name" value="TrpF_fam"/>
</dbReference>
<feature type="chain" id="PRO_5011622002" description="N-(5'-phosphoribosyl)anthranilate isomerase" evidence="11">
    <location>
        <begin position="22"/>
        <end position="238"/>
    </location>
</feature>
<evidence type="ECO:0000259" key="12">
    <source>
        <dbReference type="Pfam" id="PF00697"/>
    </source>
</evidence>
<keyword evidence="6 10" id="KW-0028">Amino-acid biosynthesis</keyword>
<dbReference type="SUPFAM" id="SSF51366">
    <property type="entry name" value="Ribulose-phoshate binding barrel"/>
    <property type="match status" value="1"/>
</dbReference>
<dbReference type="Pfam" id="PF00697">
    <property type="entry name" value="PRAI"/>
    <property type="match status" value="1"/>
</dbReference>
<evidence type="ECO:0000256" key="11">
    <source>
        <dbReference type="SAM" id="SignalP"/>
    </source>
</evidence>
<evidence type="ECO:0000256" key="5">
    <source>
        <dbReference type="ARBA" id="ARBA00022272"/>
    </source>
</evidence>
<keyword evidence="7 10" id="KW-0822">Tryptophan biosynthesis</keyword>
<dbReference type="InterPro" id="IPR001240">
    <property type="entry name" value="PRAI_dom"/>
</dbReference>
<keyword evidence="11" id="KW-0732">Signal</keyword>
<dbReference type="EMBL" id="FNQP01000034">
    <property type="protein sequence ID" value="SEB09299.1"/>
    <property type="molecule type" value="Genomic_DNA"/>
</dbReference>
<dbReference type="Gene3D" id="3.20.20.70">
    <property type="entry name" value="Aldolase class I"/>
    <property type="match status" value="1"/>
</dbReference>
<evidence type="ECO:0000256" key="6">
    <source>
        <dbReference type="ARBA" id="ARBA00022605"/>
    </source>
</evidence>
<name>A0A1H4GI54_9GAMM</name>
<evidence type="ECO:0000256" key="8">
    <source>
        <dbReference type="ARBA" id="ARBA00023141"/>
    </source>
</evidence>
<evidence type="ECO:0000256" key="7">
    <source>
        <dbReference type="ARBA" id="ARBA00022822"/>
    </source>
</evidence>
<evidence type="ECO:0000313" key="14">
    <source>
        <dbReference type="Proteomes" id="UP000199397"/>
    </source>
</evidence>
<accession>A0A1H4GI54</accession>
<reference evidence="13 14" key="1">
    <citation type="submission" date="2016-10" db="EMBL/GenBank/DDBJ databases">
        <authorList>
            <person name="de Groot N.N."/>
        </authorList>
    </citation>
    <scope>NUCLEOTIDE SEQUENCE [LARGE SCALE GENOMIC DNA]</scope>
    <source>
        <strain evidence="13 14">DSM 21228</strain>
    </source>
</reference>